<feature type="region of interest" description="Disordered" evidence="1">
    <location>
        <begin position="28"/>
        <end position="55"/>
    </location>
</feature>
<feature type="compositionally biased region" description="Low complexity" evidence="1">
    <location>
        <begin position="42"/>
        <end position="55"/>
    </location>
</feature>
<dbReference type="EMBL" id="JARBJD010000082">
    <property type="protein sequence ID" value="KAK2954079.1"/>
    <property type="molecule type" value="Genomic_DNA"/>
</dbReference>
<evidence type="ECO:0000313" key="3">
    <source>
        <dbReference type="Proteomes" id="UP001281761"/>
    </source>
</evidence>
<accession>A0ABQ9XQN2</accession>
<organism evidence="2 3">
    <name type="scientific">Blattamonas nauphoetae</name>
    <dbReference type="NCBI Taxonomy" id="2049346"/>
    <lineage>
        <taxon>Eukaryota</taxon>
        <taxon>Metamonada</taxon>
        <taxon>Preaxostyla</taxon>
        <taxon>Oxymonadida</taxon>
        <taxon>Blattamonas</taxon>
    </lineage>
</organism>
<keyword evidence="3" id="KW-1185">Reference proteome</keyword>
<evidence type="ECO:0000256" key="1">
    <source>
        <dbReference type="SAM" id="MobiDB-lite"/>
    </source>
</evidence>
<gene>
    <name evidence="2" type="ORF">BLNAU_10896</name>
</gene>
<reference evidence="2 3" key="1">
    <citation type="journal article" date="2022" name="bioRxiv">
        <title>Genomics of Preaxostyla Flagellates Illuminates Evolutionary Transitions and the Path Towards Mitochondrial Loss.</title>
        <authorList>
            <person name="Novak L.V.F."/>
            <person name="Treitli S.C."/>
            <person name="Pyrih J."/>
            <person name="Halakuc P."/>
            <person name="Pipaliya S.V."/>
            <person name="Vacek V."/>
            <person name="Brzon O."/>
            <person name="Soukal P."/>
            <person name="Eme L."/>
            <person name="Dacks J.B."/>
            <person name="Karnkowska A."/>
            <person name="Elias M."/>
            <person name="Hampl V."/>
        </authorList>
    </citation>
    <scope>NUCLEOTIDE SEQUENCE [LARGE SCALE GENOMIC DNA]</scope>
    <source>
        <strain evidence="2">NAU3</strain>
        <tissue evidence="2">Gut</tissue>
    </source>
</reference>
<comment type="caution">
    <text evidence="2">The sequence shown here is derived from an EMBL/GenBank/DDBJ whole genome shotgun (WGS) entry which is preliminary data.</text>
</comment>
<name>A0ABQ9XQN2_9EUKA</name>
<evidence type="ECO:0000313" key="2">
    <source>
        <dbReference type="EMBL" id="KAK2954079.1"/>
    </source>
</evidence>
<dbReference type="Proteomes" id="UP001281761">
    <property type="component" value="Unassembled WGS sequence"/>
</dbReference>
<proteinExistence type="predicted"/>
<sequence>MQSDYDSNEETDETMILGHARWMKQCCNHPDNTSKRSASIPTLRSRTSDSSTLLSPNSPNLLPSLHFFIDGVQQPHHCINIPVPLVFALSVYHMDVTVEIMFWGELKRSNVTFQGTGHTLG</sequence>
<protein>
    <submittedName>
        <fullName evidence="2">Uncharacterized protein</fullName>
    </submittedName>
</protein>